<sequence length="501" mass="53925">MKKRHVQKMLTMALTAALICSSVPVSAETVSENETAVTVDTAAEQETAEKPELEADQAETEDTEVEDGKEGYLSYCIYQKPDETKYVEITRCDYNAKGAVKIPTKIKDIKVTSIGNEVFFGCSELTSIEIPSSVTSIGNFAFSGCSGLTGIEIPSSVTSIRDYAFSSCSGLTGIEIPSSVTKIGEAAFSGCSGLTSINVEAGNEVYDSRDNCNAIIKKATNTLIQGCKNTKIPSSVTSIGNYAFYDCSGLTGIEIPSSVTSIGDLAFWFCSGLKDVYYTGTQEQWNAISFGSGGDALNVFGAYDEDLRQNISIPFTLHCNYSRPKPDVPAAGTSLKEKTGREFKVTESDGSESKPSVTLTKLSAKEKKAKKVTIPKTVTINNVKYQVTGIAAKAFKNSKKLQTVVIPDTVTEIGTGSFEGCKKLKSVTIGKNVTSIGKNAFKNCKNLKKITVKSTKLKKVGKGALTGINRKCVIKVPKKQLKSYKRLFKGKGQKKSVKIKK</sequence>
<organism evidence="3 4">
    <name type="scientific">Hominisplanchenecus faecis</name>
    <dbReference type="NCBI Taxonomy" id="2885351"/>
    <lineage>
        <taxon>Bacteria</taxon>
        <taxon>Bacillati</taxon>
        <taxon>Bacillota</taxon>
        <taxon>Clostridia</taxon>
        <taxon>Lachnospirales</taxon>
        <taxon>Lachnospiraceae</taxon>
        <taxon>Hominisplanchenecus</taxon>
    </lineage>
</organism>
<evidence type="ECO:0000256" key="2">
    <source>
        <dbReference type="SAM" id="SignalP"/>
    </source>
</evidence>
<gene>
    <name evidence="3" type="ORF">LKD42_00130</name>
</gene>
<evidence type="ECO:0000313" key="3">
    <source>
        <dbReference type="EMBL" id="MCC2147669.1"/>
    </source>
</evidence>
<dbReference type="InterPro" id="IPR032675">
    <property type="entry name" value="LRR_dom_sf"/>
</dbReference>
<protein>
    <submittedName>
        <fullName evidence="3">Leucine-rich repeat domain-containing protein</fullName>
    </submittedName>
</protein>
<comment type="caution">
    <text evidence="3">The sequence shown here is derived from an EMBL/GenBank/DDBJ whole genome shotgun (WGS) entry which is preliminary data.</text>
</comment>
<dbReference type="InterPro" id="IPR026906">
    <property type="entry name" value="LRR_5"/>
</dbReference>
<dbReference type="SUPFAM" id="SSF52058">
    <property type="entry name" value="L domain-like"/>
    <property type="match status" value="1"/>
</dbReference>
<feature type="chain" id="PRO_5046977754" evidence="2">
    <location>
        <begin position="28"/>
        <end position="501"/>
    </location>
</feature>
<feature type="compositionally biased region" description="Acidic residues" evidence="1">
    <location>
        <begin position="54"/>
        <end position="64"/>
    </location>
</feature>
<dbReference type="PANTHER" id="PTHR45661:SF3">
    <property type="entry name" value="IG-LIKE DOMAIN-CONTAINING PROTEIN"/>
    <property type="match status" value="1"/>
</dbReference>
<keyword evidence="2" id="KW-0732">Signal</keyword>
<dbReference type="InterPro" id="IPR053139">
    <property type="entry name" value="Surface_bspA-like"/>
</dbReference>
<dbReference type="PANTHER" id="PTHR45661">
    <property type="entry name" value="SURFACE ANTIGEN"/>
    <property type="match status" value="1"/>
</dbReference>
<proteinExistence type="predicted"/>
<dbReference type="Gene3D" id="3.80.10.10">
    <property type="entry name" value="Ribonuclease Inhibitor"/>
    <property type="match status" value="2"/>
</dbReference>
<dbReference type="RefSeq" id="WP_248834461.1">
    <property type="nucleotide sequence ID" value="NZ_JAJEQE010000001.1"/>
</dbReference>
<feature type="region of interest" description="Disordered" evidence="1">
    <location>
        <begin position="327"/>
        <end position="354"/>
    </location>
</feature>
<dbReference type="Pfam" id="PF13306">
    <property type="entry name" value="LRR_5"/>
    <property type="match status" value="3"/>
</dbReference>
<dbReference type="EMBL" id="JAJEQE010000001">
    <property type="protein sequence ID" value="MCC2147669.1"/>
    <property type="molecule type" value="Genomic_DNA"/>
</dbReference>
<keyword evidence="4" id="KW-1185">Reference proteome</keyword>
<feature type="signal peptide" evidence="2">
    <location>
        <begin position="1"/>
        <end position="27"/>
    </location>
</feature>
<evidence type="ECO:0000256" key="1">
    <source>
        <dbReference type="SAM" id="MobiDB-lite"/>
    </source>
</evidence>
<reference evidence="3 4" key="1">
    <citation type="submission" date="2021-10" db="EMBL/GenBank/DDBJ databases">
        <title>Anaerobic single-cell dispensing facilitates the cultivation of human gut bacteria.</title>
        <authorList>
            <person name="Afrizal A."/>
        </authorList>
    </citation>
    <scope>NUCLEOTIDE SEQUENCE [LARGE SCALE GENOMIC DNA]</scope>
    <source>
        <strain evidence="3 4">CLA-AA-H246</strain>
    </source>
</reference>
<name>A0ABS8ERS6_9FIRM</name>
<accession>A0ABS8ERS6</accession>
<evidence type="ECO:0000313" key="4">
    <source>
        <dbReference type="Proteomes" id="UP001299235"/>
    </source>
</evidence>
<feature type="compositionally biased region" description="Basic and acidic residues" evidence="1">
    <location>
        <begin position="335"/>
        <end position="347"/>
    </location>
</feature>
<dbReference type="Proteomes" id="UP001299235">
    <property type="component" value="Unassembled WGS sequence"/>
</dbReference>
<feature type="region of interest" description="Disordered" evidence="1">
    <location>
        <begin position="34"/>
        <end position="64"/>
    </location>
</feature>